<evidence type="ECO:0000256" key="1">
    <source>
        <dbReference type="ARBA" id="ARBA00004123"/>
    </source>
</evidence>
<dbReference type="Pfam" id="PF04937">
    <property type="entry name" value="DUF659"/>
    <property type="match status" value="1"/>
</dbReference>
<dbReference type="PANTHER" id="PTHR46481">
    <property type="entry name" value="ZINC FINGER BED DOMAIN-CONTAINING PROTEIN 4"/>
    <property type="match status" value="1"/>
</dbReference>
<dbReference type="GO" id="GO:0008270">
    <property type="term" value="F:zinc ion binding"/>
    <property type="evidence" value="ECO:0007669"/>
    <property type="project" value="UniProtKB-KW"/>
</dbReference>
<feature type="region of interest" description="Disordered" evidence="6">
    <location>
        <begin position="1"/>
        <end position="28"/>
    </location>
</feature>
<evidence type="ECO:0000256" key="5">
    <source>
        <dbReference type="ARBA" id="ARBA00023242"/>
    </source>
</evidence>
<dbReference type="InterPro" id="IPR007021">
    <property type="entry name" value="DUF659"/>
</dbReference>
<evidence type="ECO:0000313" key="9">
    <source>
        <dbReference type="Proteomes" id="UP000615446"/>
    </source>
</evidence>
<evidence type="ECO:0000256" key="3">
    <source>
        <dbReference type="ARBA" id="ARBA00022771"/>
    </source>
</evidence>
<sequence>MTSTLDLEKNKNKGGRPPSSTWEDAIRGNPVGSGKYHATCKYCNFSWSRGDISKLEEHFANHCSEAPGPIVRKYLNKILEREDKVNKKRKIVGSNQLNITDYHDSTKIPDGRVTRINRALAKFFVACGISFRIVEHPFFINFVKKLNSSYELPTREFLSDQLLERELSMVNSTVTSVIENGANLTLAFDGWTSPTHRSIWNFVIMTPSREEYLYKLQDLSEHSHTGNYVAEVIGEIIERIGPNKILAIVSDNASNVRNARKIIEEKYPNIKNVRCIAHAVNLIACDILKESFGDRLLRKVNTLASFFKNSHQAGAKLTQLIKENSIHGGGIKLYLLEQIITNESNLLNDKVKRVIQTRNFFSDLRILSFVLNPLRKAVLALESRSATLGDCFLSLIRLSAVLKQLPKSFNQNFRNHCFNVMNERFKEFDDDKYITCFFLDPRFRSKPLTAKAYSRIVRCATPIGKKLGFDLKESRALCEQIKDYRDNKPPFDLDESSICPNSASCERGFSTLGWLFNDRCLNLNISRLESMAKMIMHWKSNTKKELGFYGIEKNDTRISETEMNIRIAEALAETNDDDDECDVLSNESLPNQITVPSDNCVVLIEHVWIDKFVDLSHKLIIEEIGEIPDDILDESEEEYEKINTDDGNDDEQESEQESDGGGNFDYNVEDLLNEFIDVDDVDEEE</sequence>
<keyword evidence="3" id="KW-0863">Zinc-finger</keyword>
<dbReference type="AlphaFoldDB" id="A0A8H3R133"/>
<dbReference type="Proteomes" id="UP000615446">
    <property type="component" value="Unassembled WGS sequence"/>
</dbReference>
<comment type="caution">
    <text evidence="8">The sequence shown here is derived from an EMBL/GenBank/DDBJ whole genome shotgun (WGS) entry which is preliminary data.</text>
</comment>
<comment type="subcellular location">
    <subcellularLocation>
        <location evidence="1">Nucleus</location>
    </subcellularLocation>
</comment>
<feature type="domain" description="DUF659" evidence="7">
    <location>
        <begin position="153"/>
        <end position="301"/>
    </location>
</feature>
<dbReference type="InterPro" id="IPR012337">
    <property type="entry name" value="RNaseH-like_sf"/>
</dbReference>
<feature type="compositionally biased region" description="Basic and acidic residues" evidence="6">
    <location>
        <begin position="1"/>
        <end position="11"/>
    </location>
</feature>
<dbReference type="InterPro" id="IPR052035">
    <property type="entry name" value="ZnF_BED_domain_contain"/>
</dbReference>
<dbReference type="OrthoDB" id="2438787at2759"/>
<dbReference type="PANTHER" id="PTHR46481:SF10">
    <property type="entry name" value="ZINC FINGER BED DOMAIN-CONTAINING PROTEIN 39"/>
    <property type="match status" value="1"/>
</dbReference>
<dbReference type="SUPFAM" id="SSF53098">
    <property type="entry name" value="Ribonuclease H-like"/>
    <property type="match status" value="1"/>
</dbReference>
<keyword evidence="2" id="KW-0479">Metal-binding</keyword>
<accession>A0A8H3R133</accession>
<organism evidence="8 9">
    <name type="scientific">Rhizophagus clarus</name>
    <dbReference type="NCBI Taxonomy" id="94130"/>
    <lineage>
        <taxon>Eukaryota</taxon>
        <taxon>Fungi</taxon>
        <taxon>Fungi incertae sedis</taxon>
        <taxon>Mucoromycota</taxon>
        <taxon>Glomeromycotina</taxon>
        <taxon>Glomeromycetes</taxon>
        <taxon>Glomerales</taxon>
        <taxon>Glomeraceae</taxon>
        <taxon>Rhizophagus</taxon>
    </lineage>
</organism>
<reference evidence="8" key="1">
    <citation type="submission" date="2019-10" db="EMBL/GenBank/DDBJ databases">
        <title>Conservation and host-specific expression of non-tandemly repeated heterogenous ribosome RNA gene in arbuscular mycorrhizal fungi.</title>
        <authorList>
            <person name="Maeda T."/>
            <person name="Kobayashi Y."/>
            <person name="Nakagawa T."/>
            <person name="Ezawa T."/>
            <person name="Yamaguchi K."/>
            <person name="Bino T."/>
            <person name="Nishimoto Y."/>
            <person name="Shigenobu S."/>
            <person name="Kawaguchi M."/>
        </authorList>
    </citation>
    <scope>NUCLEOTIDE SEQUENCE</scope>
    <source>
        <strain evidence="8">HR1</strain>
    </source>
</reference>
<gene>
    <name evidence="8" type="ORF">RCL2_002604300</name>
</gene>
<dbReference type="GO" id="GO:0005634">
    <property type="term" value="C:nucleus"/>
    <property type="evidence" value="ECO:0007669"/>
    <property type="project" value="UniProtKB-SubCell"/>
</dbReference>
<evidence type="ECO:0000313" key="8">
    <source>
        <dbReference type="EMBL" id="GES99543.1"/>
    </source>
</evidence>
<feature type="compositionally biased region" description="Acidic residues" evidence="6">
    <location>
        <begin position="646"/>
        <end position="658"/>
    </location>
</feature>
<evidence type="ECO:0000256" key="2">
    <source>
        <dbReference type="ARBA" id="ARBA00022723"/>
    </source>
</evidence>
<evidence type="ECO:0000256" key="4">
    <source>
        <dbReference type="ARBA" id="ARBA00022833"/>
    </source>
</evidence>
<name>A0A8H3R133_9GLOM</name>
<keyword evidence="5" id="KW-0539">Nucleus</keyword>
<keyword evidence="4" id="KW-0862">Zinc</keyword>
<feature type="region of interest" description="Disordered" evidence="6">
    <location>
        <begin position="638"/>
        <end position="666"/>
    </location>
</feature>
<dbReference type="EMBL" id="BLAL01000281">
    <property type="protein sequence ID" value="GES99543.1"/>
    <property type="molecule type" value="Genomic_DNA"/>
</dbReference>
<protein>
    <submittedName>
        <fullName evidence="8">Ribonuclease H-like domain-containing protein</fullName>
    </submittedName>
</protein>
<evidence type="ECO:0000256" key="6">
    <source>
        <dbReference type="SAM" id="MobiDB-lite"/>
    </source>
</evidence>
<evidence type="ECO:0000259" key="7">
    <source>
        <dbReference type="Pfam" id="PF04937"/>
    </source>
</evidence>
<proteinExistence type="predicted"/>